<accession>A0A418VE79</accession>
<keyword evidence="2" id="KW-1185">Reference proteome</keyword>
<evidence type="ECO:0000313" key="2">
    <source>
        <dbReference type="Proteomes" id="UP000286287"/>
    </source>
</evidence>
<reference evidence="1 2" key="1">
    <citation type="submission" date="2018-09" db="EMBL/GenBank/DDBJ databases">
        <authorList>
            <person name="Zhu H."/>
        </authorList>
    </citation>
    <scope>NUCLEOTIDE SEQUENCE [LARGE SCALE GENOMIC DNA]</scope>
    <source>
        <strain evidence="1 2">K2S05-167</strain>
    </source>
</reference>
<gene>
    <name evidence="1" type="ORF">D3875_03790</name>
</gene>
<name>A0A418VE79_9DEIO</name>
<comment type="caution">
    <text evidence="1">The sequence shown here is derived from an EMBL/GenBank/DDBJ whole genome shotgun (WGS) entry which is preliminary data.</text>
</comment>
<proteinExistence type="predicted"/>
<dbReference type="EMBL" id="QYUJ01000010">
    <property type="protein sequence ID" value="RJF74410.1"/>
    <property type="molecule type" value="Genomic_DNA"/>
</dbReference>
<evidence type="ECO:0000313" key="1">
    <source>
        <dbReference type="EMBL" id="RJF74410.1"/>
    </source>
</evidence>
<dbReference type="Proteomes" id="UP000286287">
    <property type="component" value="Unassembled WGS sequence"/>
</dbReference>
<sequence>MIRPAPSALQVRVRDRARDINELIQVIAECGTDHPDRPLFLTQLHAARAERTALLDRLGERRPGVPTNIPFPIWRIA</sequence>
<organism evidence="1 2">
    <name type="scientific">Deinococcus cavernae</name>
    <dbReference type="NCBI Taxonomy" id="2320857"/>
    <lineage>
        <taxon>Bacteria</taxon>
        <taxon>Thermotogati</taxon>
        <taxon>Deinococcota</taxon>
        <taxon>Deinococci</taxon>
        <taxon>Deinococcales</taxon>
        <taxon>Deinococcaceae</taxon>
        <taxon>Deinococcus</taxon>
    </lineage>
</organism>
<dbReference type="AlphaFoldDB" id="A0A418VE79"/>
<protein>
    <submittedName>
        <fullName evidence="1">Uncharacterized protein</fullName>
    </submittedName>
</protein>
<dbReference type="RefSeq" id="WP_119761292.1">
    <property type="nucleotide sequence ID" value="NZ_QYUJ01000010.1"/>
</dbReference>